<keyword evidence="1" id="KW-1133">Transmembrane helix</keyword>
<comment type="caution">
    <text evidence="2">The sequence shown here is derived from an EMBL/GenBank/DDBJ whole genome shotgun (WGS) entry which is preliminary data.</text>
</comment>
<keyword evidence="3" id="KW-1185">Reference proteome</keyword>
<accession>A0A7W0CG33</accession>
<dbReference type="RefSeq" id="WP_181609340.1">
    <property type="nucleotide sequence ID" value="NZ_BAABAM010000006.1"/>
</dbReference>
<keyword evidence="1" id="KW-0812">Transmembrane</keyword>
<sequence length="63" mass="7101">MFTRTYFTCSLSILVITAVFWLASQRPDRTAEQRKQIRKAAVTLAATWFTVTGLSGLLISLLH</sequence>
<organism evidence="2 3">
    <name type="scientific">Nonomuraea soli</name>
    <dbReference type="NCBI Taxonomy" id="1032476"/>
    <lineage>
        <taxon>Bacteria</taxon>
        <taxon>Bacillati</taxon>
        <taxon>Actinomycetota</taxon>
        <taxon>Actinomycetes</taxon>
        <taxon>Streptosporangiales</taxon>
        <taxon>Streptosporangiaceae</taxon>
        <taxon>Nonomuraea</taxon>
    </lineage>
</organism>
<dbReference type="EMBL" id="JACDUR010000002">
    <property type="protein sequence ID" value="MBA2890524.1"/>
    <property type="molecule type" value="Genomic_DNA"/>
</dbReference>
<dbReference type="Proteomes" id="UP000530928">
    <property type="component" value="Unassembled WGS sequence"/>
</dbReference>
<protein>
    <submittedName>
        <fullName evidence="2">Preprotein translocase subunit YajC</fullName>
    </submittedName>
</protein>
<feature type="transmembrane region" description="Helical" evidence="1">
    <location>
        <begin position="6"/>
        <end position="23"/>
    </location>
</feature>
<reference evidence="2 3" key="1">
    <citation type="submission" date="2020-07" db="EMBL/GenBank/DDBJ databases">
        <title>Genomic Encyclopedia of Type Strains, Phase IV (KMG-IV): sequencing the most valuable type-strain genomes for metagenomic binning, comparative biology and taxonomic classification.</title>
        <authorList>
            <person name="Goeker M."/>
        </authorList>
    </citation>
    <scope>NUCLEOTIDE SEQUENCE [LARGE SCALE GENOMIC DNA]</scope>
    <source>
        <strain evidence="2 3">DSM 45533</strain>
    </source>
</reference>
<dbReference type="AlphaFoldDB" id="A0A7W0CG33"/>
<evidence type="ECO:0000256" key="1">
    <source>
        <dbReference type="SAM" id="Phobius"/>
    </source>
</evidence>
<feature type="transmembrane region" description="Helical" evidence="1">
    <location>
        <begin position="44"/>
        <end position="62"/>
    </location>
</feature>
<gene>
    <name evidence="2" type="ORF">HNR30_001865</name>
</gene>
<name>A0A7W0CG33_9ACTN</name>
<evidence type="ECO:0000313" key="2">
    <source>
        <dbReference type="EMBL" id="MBA2890524.1"/>
    </source>
</evidence>
<evidence type="ECO:0000313" key="3">
    <source>
        <dbReference type="Proteomes" id="UP000530928"/>
    </source>
</evidence>
<keyword evidence="1" id="KW-0472">Membrane</keyword>
<proteinExistence type="predicted"/>